<dbReference type="PANTHER" id="PTHR33434:SF3">
    <property type="entry name" value="DEGV DOMAIN-CONTAINING PROTEIN YITS"/>
    <property type="match status" value="1"/>
</dbReference>
<proteinExistence type="predicted"/>
<dbReference type="InterPro" id="IPR043168">
    <property type="entry name" value="DegV_C"/>
</dbReference>
<reference evidence="3 5" key="1">
    <citation type="journal article" date="2015" name="Int. J. Syst. Evol. Microbiol.">
        <title>Bacillus glycinifermentans sp. nov., isolated from fermented soybean paste.</title>
        <authorList>
            <person name="Kim S.J."/>
            <person name="Dunlap C.A."/>
            <person name="Kwon S.W."/>
            <person name="Rooney A.P."/>
        </authorList>
    </citation>
    <scope>NUCLEOTIDE SEQUENCE [LARGE SCALE GENOMIC DNA]</scope>
    <source>
        <strain evidence="3 5">GO-13</strain>
    </source>
</reference>
<dbReference type="AlphaFoldDB" id="A0A0T6BPV0"/>
<evidence type="ECO:0000313" key="6">
    <source>
        <dbReference type="Proteomes" id="UP001341297"/>
    </source>
</evidence>
<evidence type="ECO:0000313" key="3">
    <source>
        <dbReference type="EMBL" id="KRT93222.1"/>
    </source>
</evidence>
<dbReference type="EMBL" id="JARRTL010000034">
    <property type="protein sequence ID" value="MEC0487598.1"/>
    <property type="molecule type" value="Genomic_DNA"/>
</dbReference>
<dbReference type="OrthoDB" id="9780660at2"/>
<dbReference type="EMBL" id="LECW02000022">
    <property type="protein sequence ID" value="KRT93222.1"/>
    <property type="molecule type" value="Genomic_DNA"/>
</dbReference>
<name>A0A0T6BPV0_9BACI</name>
<evidence type="ECO:0000256" key="1">
    <source>
        <dbReference type="ARBA" id="ARBA00003238"/>
    </source>
</evidence>
<comment type="function">
    <text evidence="1">May bind long-chain fatty acids, such as palmitate, and may play a role in lipid transport or fatty acid metabolism.</text>
</comment>
<keyword evidence="6" id="KW-1185">Reference proteome</keyword>
<dbReference type="STRING" id="1664069.BGLY_1226"/>
<dbReference type="RefSeq" id="WP_048354806.1">
    <property type="nucleotide sequence ID" value="NZ_CP023481.1"/>
</dbReference>
<evidence type="ECO:0000256" key="2">
    <source>
        <dbReference type="ARBA" id="ARBA00023121"/>
    </source>
</evidence>
<gene>
    <name evidence="3" type="ORF">AB447_219950</name>
    <name evidence="4" type="ORF">P8828_22900</name>
</gene>
<comment type="caution">
    <text evidence="3">The sequence shown here is derived from an EMBL/GenBank/DDBJ whole genome shotgun (WGS) entry which is preliminary data.</text>
</comment>
<keyword evidence="2" id="KW-0446">Lipid-binding</keyword>
<dbReference type="Pfam" id="PF02645">
    <property type="entry name" value="DegV"/>
    <property type="match status" value="1"/>
</dbReference>
<dbReference type="PROSITE" id="PS51482">
    <property type="entry name" value="DEGV"/>
    <property type="match status" value="1"/>
</dbReference>
<dbReference type="Proteomes" id="UP001341297">
    <property type="component" value="Unassembled WGS sequence"/>
</dbReference>
<dbReference type="GO" id="GO:0008289">
    <property type="term" value="F:lipid binding"/>
    <property type="evidence" value="ECO:0007669"/>
    <property type="project" value="UniProtKB-KW"/>
</dbReference>
<reference evidence="3" key="2">
    <citation type="submission" date="2015-10" db="EMBL/GenBank/DDBJ databases">
        <authorList>
            <person name="Gilbert D.G."/>
        </authorList>
    </citation>
    <scope>NUCLEOTIDE SEQUENCE</scope>
    <source>
        <strain evidence="3">GO-13</strain>
    </source>
</reference>
<evidence type="ECO:0000313" key="4">
    <source>
        <dbReference type="EMBL" id="MEC0487598.1"/>
    </source>
</evidence>
<dbReference type="PANTHER" id="PTHR33434">
    <property type="entry name" value="DEGV DOMAIN-CONTAINING PROTEIN DR_1986-RELATED"/>
    <property type="match status" value="1"/>
</dbReference>
<sequence length="286" mass="31586">MTVHLIADSAADLPKSFYDDNGVTFIPLRVLLDDKEYDDLVTIQPLDVYEAMRNGKAPKTFQPSFQLMKDAFTNLAKENQPALYIAFSSELSGTYQTAVMAANEVKEEFPDFDLRIIDSKCASLGYGLAVKHALELATNGNTIQEIETSVKDFCDHLEHIFTVDDLTYLARGGRISKASAFVGGLLNIKPLLDVEGGKLVPLEKIRGKKKLLKRMIELMKERGRDLNSQTIGISHGDAEETADEIKRLIEAEFHPKDIVVHMIGSTIGAHAGPGTVAVFFSGKEKR</sequence>
<dbReference type="Gene3D" id="3.30.1180.10">
    <property type="match status" value="1"/>
</dbReference>
<reference evidence="4 6" key="3">
    <citation type="submission" date="2023-03" db="EMBL/GenBank/DDBJ databases">
        <title>Agriculturally important microbes genome sequencing.</title>
        <authorList>
            <person name="Dunlap C."/>
        </authorList>
    </citation>
    <scope>NUCLEOTIDE SEQUENCE [LARGE SCALE GENOMIC DNA]</scope>
    <source>
        <strain evidence="4 6">CBP-3203</strain>
    </source>
</reference>
<dbReference type="Proteomes" id="UP000036168">
    <property type="component" value="Unassembled WGS sequence"/>
</dbReference>
<dbReference type="InterPro" id="IPR003797">
    <property type="entry name" value="DegV"/>
</dbReference>
<dbReference type="InterPro" id="IPR050270">
    <property type="entry name" value="DegV_domain_contain"/>
</dbReference>
<organism evidence="3 5">
    <name type="scientific">Bacillus glycinifermentans</name>
    <dbReference type="NCBI Taxonomy" id="1664069"/>
    <lineage>
        <taxon>Bacteria</taxon>
        <taxon>Bacillati</taxon>
        <taxon>Bacillota</taxon>
        <taxon>Bacilli</taxon>
        <taxon>Bacillales</taxon>
        <taxon>Bacillaceae</taxon>
        <taxon>Bacillus</taxon>
    </lineage>
</organism>
<dbReference type="Gene3D" id="3.40.50.10170">
    <property type="match status" value="1"/>
</dbReference>
<dbReference type="NCBIfam" id="TIGR00762">
    <property type="entry name" value="DegV"/>
    <property type="match status" value="1"/>
</dbReference>
<accession>A0A0T6BPV0</accession>
<dbReference type="SUPFAM" id="SSF82549">
    <property type="entry name" value="DAK1/DegV-like"/>
    <property type="match status" value="1"/>
</dbReference>
<protein>
    <submittedName>
        <fullName evidence="4">DegV family protein</fullName>
    </submittedName>
    <submittedName>
        <fullName evidence="3">Fatty acid-binding protein DegV</fullName>
    </submittedName>
</protein>
<evidence type="ECO:0000313" key="5">
    <source>
        <dbReference type="Proteomes" id="UP000036168"/>
    </source>
</evidence>